<dbReference type="InterPro" id="IPR051265">
    <property type="entry name" value="HIBADH-related_NP60_sf"/>
</dbReference>
<evidence type="ECO:0000259" key="1">
    <source>
        <dbReference type="Pfam" id="PF03446"/>
    </source>
</evidence>
<dbReference type="InterPro" id="IPR036291">
    <property type="entry name" value="NAD(P)-bd_dom_sf"/>
</dbReference>
<dbReference type="OrthoDB" id="6493824at2759"/>
<dbReference type="InterPro" id="IPR013328">
    <property type="entry name" value="6PGD_dom2"/>
</dbReference>
<comment type="caution">
    <text evidence="2">The sequence shown here is derived from an EMBL/GenBank/DDBJ whole genome shotgun (WGS) entry which is preliminary data.</text>
</comment>
<dbReference type="GO" id="GO:0000785">
    <property type="term" value="C:chromatin"/>
    <property type="evidence" value="ECO:0007669"/>
    <property type="project" value="TreeGrafter"/>
</dbReference>
<sequence>MSKGFGVGKQVCVEGKKYPLPRESTCSFENEGQDEKTESPSVAVEISLEDFSCPLNKPDIEATSKEIGFLGLSVMGQRIVKNLIITGHKVTIWNRSSMKCEIFVKAGAVQACTPADLVEKCDIIFSCLSGSEAVRSVFSGTDGILSGMDKFKNSNKSYVELSTIDIMTSEELGSIFTQRGWRYLDAPVSGSKEEANSGKLIIPVSGDVELFKDCESCFVAMAKQVRYFNAVIGTATKLNILSNMYFGSMFAILTEALSLIEECNLSKPRFTEFLDHNPTIFPPESDKFLKDFSSYPALAYQEKILNLAASAGSLHEKPLLVTKASLEFFKHAKLLSPHNPGMTCSSSKK</sequence>
<dbReference type="GO" id="GO:0031491">
    <property type="term" value="F:nucleosome binding"/>
    <property type="evidence" value="ECO:0007669"/>
    <property type="project" value="TreeGrafter"/>
</dbReference>
<dbReference type="Pfam" id="PF03446">
    <property type="entry name" value="NAD_binding_2"/>
    <property type="match status" value="1"/>
</dbReference>
<feature type="domain" description="6-phosphogluconate dehydrogenase NADP-binding" evidence="1">
    <location>
        <begin position="66"/>
        <end position="227"/>
    </location>
</feature>
<dbReference type="AlphaFoldDB" id="A0A8X7BQB9"/>
<keyword evidence="3" id="KW-1185">Reference proteome</keyword>
<name>A0A8X7BQB9_9ARAC</name>
<reference evidence="2" key="1">
    <citation type="submission" date="2020-08" db="EMBL/GenBank/DDBJ databases">
        <title>Multicomponent nature underlies the extraordinary mechanical properties of spider dragline silk.</title>
        <authorList>
            <person name="Kono N."/>
            <person name="Nakamura H."/>
            <person name="Mori M."/>
            <person name="Yoshida Y."/>
            <person name="Ohtoshi R."/>
            <person name="Malay A.D."/>
            <person name="Moran D.A.P."/>
            <person name="Tomita M."/>
            <person name="Numata K."/>
            <person name="Arakawa K."/>
        </authorList>
    </citation>
    <scope>NUCLEOTIDE SEQUENCE</scope>
</reference>
<accession>A0A8X7BQB9</accession>
<dbReference type="PANTHER" id="PTHR43580">
    <property type="entry name" value="OXIDOREDUCTASE GLYR1-RELATED"/>
    <property type="match status" value="1"/>
</dbReference>
<protein>
    <submittedName>
        <fullName evidence="2">Putative oxidoreductase GLYR1 homolog</fullName>
    </submittedName>
</protein>
<dbReference type="GO" id="GO:0050661">
    <property type="term" value="F:NADP binding"/>
    <property type="evidence" value="ECO:0007669"/>
    <property type="project" value="InterPro"/>
</dbReference>
<dbReference type="InterPro" id="IPR006115">
    <property type="entry name" value="6PGDH_NADP-bd"/>
</dbReference>
<proteinExistence type="predicted"/>
<dbReference type="GO" id="GO:0003677">
    <property type="term" value="F:DNA binding"/>
    <property type="evidence" value="ECO:0007669"/>
    <property type="project" value="TreeGrafter"/>
</dbReference>
<dbReference type="SUPFAM" id="SSF51735">
    <property type="entry name" value="NAD(P)-binding Rossmann-fold domains"/>
    <property type="match status" value="1"/>
</dbReference>
<dbReference type="PANTHER" id="PTHR43580:SF2">
    <property type="entry name" value="CYTOKINE-LIKE NUCLEAR FACTOR N-PAC"/>
    <property type="match status" value="1"/>
</dbReference>
<evidence type="ECO:0000313" key="2">
    <source>
        <dbReference type="EMBL" id="GFY39438.1"/>
    </source>
</evidence>
<dbReference type="EMBL" id="BMAV01001381">
    <property type="protein sequence ID" value="GFY39438.1"/>
    <property type="molecule type" value="Genomic_DNA"/>
</dbReference>
<dbReference type="Proteomes" id="UP000886998">
    <property type="component" value="Unassembled WGS sequence"/>
</dbReference>
<dbReference type="GO" id="GO:0140673">
    <property type="term" value="P:transcription elongation-coupled chromatin remodeling"/>
    <property type="evidence" value="ECO:0007669"/>
    <property type="project" value="TreeGrafter"/>
</dbReference>
<dbReference type="Gene3D" id="3.40.50.720">
    <property type="entry name" value="NAD(P)-binding Rossmann-like Domain"/>
    <property type="match status" value="1"/>
</dbReference>
<gene>
    <name evidence="2" type="primary">Ndf</name>
    <name evidence="2" type="ORF">TNIN_464831</name>
</gene>
<evidence type="ECO:0000313" key="3">
    <source>
        <dbReference type="Proteomes" id="UP000886998"/>
    </source>
</evidence>
<organism evidence="2 3">
    <name type="scientific">Trichonephila inaurata madagascariensis</name>
    <dbReference type="NCBI Taxonomy" id="2747483"/>
    <lineage>
        <taxon>Eukaryota</taxon>
        <taxon>Metazoa</taxon>
        <taxon>Ecdysozoa</taxon>
        <taxon>Arthropoda</taxon>
        <taxon>Chelicerata</taxon>
        <taxon>Arachnida</taxon>
        <taxon>Araneae</taxon>
        <taxon>Araneomorphae</taxon>
        <taxon>Entelegynae</taxon>
        <taxon>Araneoidea</taxon>
        <taxon>Nephilidae</taxon>
        <taxon>Trichonephila</taxon>
        <taxon>Trichonephila inaurata</taxon>
    </lineage>
</organism>
<dbReference type="Gene3D" id="1.10.1040.10">
    <property type="entry name" value="N-(1-d-carboxylethyl)-l-norvaline Dehydrogenase, domain 2"/>
    <property type="match status" value="1"/>
</dbReference>